<evidence type="ECO:0000313" key="4">
    <source>
        <dbReference type="Proteomes" id="UP000321832"/>
    </source>
</evidence>
<proteinExistence type="predicted"/>
<dbReference type="InterPro" id="IPR001789">
    <property type="entry name" value="Sig_transdc_resp-reg_receiver"/>
</dbReference>
<evidence type="ECO:0000259" key="2">
    <source>
        <dbReference type="PROSITE" id="PS50110"/>
    </source>
</evidence>
<dbReference type="Pfam" id="PF00072">
    <property type="entry name" value="Response_reg"/>
    <property type="match status" value="1"/>
</dbReference>
<protein>
    <submittedName>
        <fullName evidence="3">Response regulator</fullName>
    </submittedName>
</protein>
<dbReference type="GO" id="GO:0000160">
    <property type="term" value="P:phosphorelay signal transduction system"/>
    <property type="evidence" value="ECO:0007669"/>
    <property type="project" value="InterPro"/>
</dbReference>
<gene>
    <name evidence="3" type="ORF">FSC37_04245</name>
</gene>
<dbReference type="AlphaFoldDB" id="A0A5C6U3T3"/>
<feature type="domain" description="Response regulatory" evidence="2">
    <location>
        <begin position="1"/>
        <end position="100"/>
    </location>
</feature>
<keyword evidence="1" id="KW-0597">Phosphoprotein</keyword>
<feature type="modified residue" description="4-aspartylphosphate" evidence="1">
    <location>
        <position position="34"/>
    </location>
</feature>
<reference evidence="3 4" key="1">
    <citation type="submission" date="2019-08" db="EMBL/GenBank/DDBJ databases">
        <authorList>
            <person name="Khan S.A."/>
            <person name="Jeon C.O."/>
            <person name="Jeong S.E."/>
        </authorList>
    </citation>
    <scope>NUCLEOTIDE SEQUENCE [LARGE SCALE GENOMIC DNA]</scope>
    <source>
        <strain evidence="4">IMCC1728</strain>
    </source>
</reference>
<name>A0A5C6U3T3_9BURK</name>
<dbReference type="Proteomes" id="UP000321832">
    <property type="component" value="Unassembled WGS sequence"/>
</dbReference>
<evidence type="ECO:0000256" key="1">
    <source>
        <dbReference type="PROSITE-ProRule" id="PRU00169"/>
    </source>
</evidence>
<dbReference type="PROSITE" id="PS50110">
    <property type="entry name" value="RESPONSE_REGULATORY"/>
    <property type="match status" value="1"/>
</dbReference>
<dbReference type="EMBL" id="VOPW01000001">
    <property type="protein sequence ID" value="TXC67449.1"/>
    <property type="molecule type" value="Genomic_DNA"/>
</dbReference>
<dbReference type="SUPFAM" id="SSF52172">
    <property type="entry name" value="CheY-like"/>
    <property type="match status" value="1"/>
</dbReference>
<organism evidence="3 4">
    <name type="scientific">Piscinibacter aquaticus</name>
    <dbReference type="NCBI Taxonomy" id="392597"/>
    <lineage>
        <taxon>Bacteria</taxon>
        <taxon>Pseudomonadati</taxon>
        <taxon>Pseudomonadota</taxon>
        <taxon>Betaproteobacteria</taxon>
        <taxon>Burkholderiales</taxon>
        <taxon>Sphaerotilaceae</taxon>
        <taxon>Piscinibacter</taxon>
    </lineage>
</organism>
<dbReference type="InterPro" id="IPR011006">
    <property type="entry name" value="CheY-like_superfamily"/>
</dbReference>
<accession>A0A5C6U3T3</accession>
<evidence type="ECO:0000313" key="3">
    <source>
        <dbReference type="EMBL" id="TXC67449.1"/>
    </source>
</evidence>
<sequence length="106" mass="11395">MGAKLVSFDSVADCAAWAEAADPASVQPDLCIVDYRLESGRNGVEAIAALRQRFGARLPAIVVTGSTMSTLDKEAQEKDFHLLLKPVVPNKLRAMIAFKLGVKPAR</sequence>
<comment type="caution">
    <text evidence="3">The sequence shown here is derived from an EMBL/GenBank/DDBJ whole genome shotgun (WGS) entry which is preliminary data.</text>
</comment>
<keyword evidence="4" id="KW-1185">Reference proteome</keyword>
<dbReference type="Gene3D" id="3.40.50.2300">
    <property type="match status" value="1"/>
</dbReference>